<dbReference type="RefSeq" id="WP_378267062.1">
    <property type="nucleotide sequence ID" value="NZ_JBHUKR010000011.1"/>
</dbReference>
<protein>
    <submittedName>
        <fullName evidence="1">Uncharacterized protein</fullName>
    </submittedName>
</protein>
<comment type="caution">
    <text evidence="1">The sequence shown here is derived from an EMBL/GenBank/DDBJ whole genome shotgun (WGS) entry which is preliminary data.</text>
</comment>
<evidence type="ECO:0000313" key="1">
    <source>
        <dbReference type="EMBL" id="MFD2419044.1"/>
    </source>
</evidence>
<evidence type="ECO:0000313" key="2">
    <source>
        <dbReference type="Proteomes" id="UP001597417"/>
    </source>
</evidence>
<keyword evidence="2" id="KW-1185">Reference proteome</keyword>
<accession>A0ABW5FWS3</accession>
<dbReference type="EMBL" id="JBHUKR010000011">
    <property type="protein sequence ID" value="MFD2419044.1"/>
    <property type="molecule type" value="Genomic_DNA"/>
</dbReference>
<proteinExistence type="predicted"/>
<name>A0ABW5FWS3_9PSEU</name>
<reference evidence="2" key="1">
    <citation type="journal article" date="2019" name="Int. J. Syst. Evol. Microbiol.">
        <title>The Global Catalogue of Microorganisms (GCM) 10K type strain sequencing project: providing services to taxonomists for standard genome sequencing and annotation.</title>
        <authorList>
            <consortium name="The Broad Institute Genomics Platform"/>
            <consortium name="The Broad Institute Genome Sequencing Center for Infectious Disease"/>
            <person name="Wu L."/>
            <person name="Ma J."/>
        </authorList>
    </citation>
    <scope>NUCLEOTIDE SEQUENCE [LARGE SCALE GENOMIC DNA]</scope>
    <source>
        <strain evidence="2">CGMCC 4.7645</strain>
    </source>
</reference>
<gene>
    <name evidence="1" type="ORF">ACFSXZ_22185</name>
</gene>
<sequence length="43" mass="4435">MKIKRLFVAALAGAVLIPLAPGIAAAETLRWRPHPGASATARA</sequence>
<organism evidence="1 2">
    <name type="scientific">Amycolatopsis pigmentata</name>
    <dbReference type="NCBI Taxonomy" id="450801"/>
    <lineage>
        <taxon>Bacteria</taxon>
        <taxon>Bacillati</taxon>
        <taxon>Actinomycetota</taxon>
        <taxon>Actinomycetes</taxon>
        <taxon>Pseudonocardiales</taxon>
        <taxon>Pseudonocardiaceae</taxon>
        <taxon>Amycolatopsis</taxon>
    </lineage>
</organism>
<dbReference type="Proteomes" id="UP001597417">
    <property type="component" value="Unassembled WGS sequence"/>
</dbReference>